<keyword evidence="4" id="KW-1185">Reference proteome</keyword>
<protein>
    <submittedName>
        <fullName evidence="3">Glycosyltransferase family 4 protein</fullName>
    </submittedName>
</protein>
<evidence type="ECO:0000259" key="2">
    <source>
        <dbReference type="Pfam" id="PF13439"/>
    </source>
</evidence>
<reference evidence="3 4" key="1">
    <citation type="submission" date="2020-01" db="EMBL/GenBank/DDBJ databases">
        <title>Anaeroalcalibacter tamaniensis gen. nov., sp. nov., moderately halophilic strictly anaerobic fermenter bacterium from mud volcano of Taman peninsula.</title>
        <authorList>
            <person name="Frolova A."/>
            <person name="Merkel A.Y."/>
            <person name="Slobodkin A.I."/>
        </authorList>
    </citation>
    <scope>NUCLEOTIDE SEQUENCE [LARGE SCALE GENOMIC DNA]</scope>
    <source>
        <strain evidence="3 4">F-3ap</strain>
    </source>
</reference>
<proteinExistence type="predicted"/>
<dbReference type="CDD" id="cd03817">
    <property type="entry name" value="GT4_UGDG-like"/>
    <property type="match status" value="1"/>
</dbReference>
<dbReference type="InterPro" id="IPR001296">
    <property type="entry name" value="Glyco_trans_1"/>
</dbReference>
<dbReference type="Gene3D" id="3.40.50.2000">
    <property type="entry name" value="Glycogen Phosphorylase B"/>
    <property type="match status" value="2"/>
</dbReference>
<feature type="domain" description="Glycosyl transferase family 1" evidence="1">
    <location>
        <begin position="197"/>
        <end position="361"/>
    </location>
</feature>
<gene>
    <name evidence="3" type="ORF">GXN74_10625</name>
</gene>
<evidence type="ECO:0000313" key="4">
    <source>
        <dbReference type="Proteomes" id="UP000461585"/>
    </source>
</evidence>
<comment type="caution">
    <text evidence="3">The sequence shown here is derived from an EMBL/GenBank/DDBJ whole genome shotgun (WGS) entry which is preliminary data.</text>
</comment>
<dbReference type="AlphaFoldDB" id="A0A7X5HWY3"/>
<dbReference type="Proteomes" id="UP000461585">
    <property type="component" value="Unassembled WGS sequence"/>
</dbReference>
<keyword evidence="3" id="KW-0808">Transferase</keyword>
<evidence type="ECO:0000313" key="3">
    <source>
        <dbReference type="EMBL" id="NDL68195.1"/>
    </source>
</evidence>
<organism evidence="3 4">
    <name type="scientific">Anaerotalea alkaliphila</name>
    <dbReference type="NCBI Taxonomy" id="2662126"/>
    <lineage>
        <taxon>Bacteria</taxon>
        <taxon>Bacillati</taxon>
        <taxon>Bacillota</taxon>
        <taxon>Clostridia</taxon>
        <taxon>Eubacteriales</taxon>
        <taxon>Anaerotalea</taxon>
    </lineage>
</organism>
<evidence type="ECO:0000259" key="1">
    <source>
        <dbReference type="Pfam" id="PF00534"/>
    </source>
</evidence>
<dbReference type="RefSeq" id="WP_162370917.1">
    <property type="nucleotide sequence ID" value="NZ_JAAEEH010000030.1"/>
</dbReference>
<feature type="domain" description="Glycosyltransferase subfamily 4-like N-terminal" evidence="2">
    <location>
        <begin position="14"/>
        <end position="184"/>
    </location>
</feature>
<dbReference type="Pfam" id="PF00534">
    <property type="entry name" value="Glycos_transf_1"/>
    <property type="match status" value="1"/>
</dbReference>
<name>A0A7X5HWY3_9FIRM</name>
<dbReference type="GO" id="GO:0016758">
    <property type="term" value="F:hexosyltransferase activity"/>
    <property type="evidence" value="ECO:0007669"/>
    <property type="project" value="TreeGrafter"/>
</dbReference>
<dbReference type="PANTHER" id="PTHR45947">
    <property type="entry name" value="SULFOQUINOVOSYL TRANSFERASE SQD2"/>
    <property type="match status" value="1"/>
</dbReference>
<sequence length="397" mass="45377">MNIGIFTDCYYPQINGVVTSVMILRDELVKRGHKVTIITVKVPGHQDEEEDIIRIPSLPFARWKEFRVAVPLFARAYRRVKKLDLDVIHTHTEFSIGLFGKYMARALSIPVLHTYHTMYEDYTHYVLNFKPGKRVVKKLIIRGSKVYVKKFNALIAPSAKTKEALERYGVKNRIFVLPTGINIQNFQRTSPDHPRIQEIRRQLGLTPENRVILSLGRVSEEKNVQLTLRQFAFLQKTHPHVRLVVVGDGPYREKLVQLHRELGLEDVVRFTGSVPWEEVSYYYSMADLFVSASSTETQGLTILEAMASRLPVVVFEDENIRDVVVHGLSGHLFQDGEGLLKALGSALDNQEFTSHMADNAYAIVQSMSKEHFGESALQIYKTLIDEYASRNTCTLEE</sequence>
<dbReference type="Pfam" id="PF13439">
    <property type="entry name" value="Glyco_transf_4"/>
    <property type="match status" value="1"/>
</dbReference>
<dbReference type="SUPFAM" id="SSF53756">
    <property type="entry name" value="UDP-Glycosyltransferase/glycogen phosphorylase"/>
    <property type="match status" value="1"/>
</dbReference>
<dbReference type="EMBL" id="JAAEEH010000030">
    <property type="protein sequence ID" value="NDL68195.1"/>
    <property type="molecule type" value="Genomic_DNA"/>
</dbReference>
<dbReference type="InterPro" id="IPR028098">
    <property type="entry name" value="Glyco_trans_4-like_N"/>
</dbReference>
<dbReference type="InterPro" id="IPR050194">
    <property type="entry name" value="Glycosyltransferase_grp1"/>
</dbReference>
<dbReference type="PANTHER" id="PTHR45947:SF3">
    <property type="entry name" value="SULFOQUINOVOSYL TRANSFERASE SQD2"/>
    <property type="match status" value="1"/>
</dbReference>
<accession>A0A7X5HWY3</accession>